<feature type="compositionally biased region" description="Basic and acidic residues" evidence="2">
    <location>
        <begin position="307"/>
        <end position="317"/>
    </location>
</feature>
<feature type="domain" description="AAR2 C-terminal" evidence="3">
    <location>
        <begin position="217"/>
        <end position="405"/>
    </location>
</feature>
<comment type="similarity">
    <text evidence="1">Belongs to the AAR2 family.</text>
</comment>
<dbReference type="HOGENOM" id="CLU_024943_1_0_1"/>
<protein>
    <submittedName>
        <fullName evidence="5">Uncharacterized protein</fullName>
    </submittedName>
</protein>
<dbReference type="InterPro" id="IPR038514">
    <property type="entry name" value="AAR2_C_sf"/>
</dbReference>
<dbReference type="Proteomes" id="UP000008066">
    <property type="component" value="Unassembled WGS sequence"/>
</dbReference>
<dbReference type="RefSeq" id="XP_006697403.1">
    <property type="nucleotide sequence ID" value="XM_006697340.1"/>
</dbReference>
<evidence type="ECO:0000259" key="4">
    <source>
        <dbReference type="Pfam" id="PF20981"/>
    </source>
</evidence>
<dbReference type="GeneID" id="18261171"/>
<dbReference type="GO" id="GO:0000244">
    <property type="term" value="P:spliceosomal tri-snRNP complex assembly"/>
    <property type="evidence" value="ECO:0007669"/>
    <property type="project" value="TreeGrafter"/>
</dbReference>
<dbReference type="OMA" id="GAHFFWV"/>
<dbReference type="AlphaFoldDB" id="G0SFM0"/>
<reference evidence="5 6" key="1">
    <citation type="journal article" date="2011" name="Cell">
        <title>Insight into structure and assembly of the nuclear pore complex by utilizing the genome of a eukaryotic thermophile.</title>
        <authorList>
            <person name="Amlacher S."/>
            <person name="Sarges P."/>
            <person name="Flemming D."/>
            <person name="van Noort V."/>
            <person name="Kunze R."/>
            <person name="Devos D.P."/>
            <person name="Arumugam M."/>
            <person name="Bork P."/>
            <person name="Hurt E."/>
        </authorList>
    </citation>
    <scope>NUCLEOTIDE SEQUENCE [LARGE SCALE GENOMIC DNA]</scope>
    <source>
        <strain evidence="6">DSM 1495 / CBS 144.50 / IMI 039719</strain>
    </source>
</reference>
<dbReference type="PANTHER" id="PTHR12689">
    <property type="entry name" value="A1 CISTRON SPLICING FACTOR AAR2-RELATED"/>
    <property type="match status" value="1"/>
</dbReference>
<evidence type="ECO:0000313" key="6">
    <source>
        <dbReference type="Proteomes" id="UP000008066"/>
    </source>
</evidence>
<dbReference type="OrthoDB" id="201752at2759"/>
<keyword evidence="6" id="KW-1185">Reference proteome</keyword>
<feature type="region of interest" description="Disordered" evidence="2">
    <location>
        <begin position="421"/>
        <end position="450"/>
    </location>
</feature>
<dbReference type="PANTHER" id="PTHR12689:SF4">
    <property type="entry name" value="PROTEIN AAR2 HOMOLOG"/>
    <property type="match status" value="1"/>
</dbReference>
<name>G0SFM0_CHATD</name>
<evidence type="ECO:0000259" key="3">
    <source>
        <dbReference type="Pfam" id="PF05282"/>
    </source>
</evidence>
<evidence type="ECO:0000313" key="5">
    <source>
        <dbReference type="EMBL" id="EGS17785.1"/>
    </source>
</evidence>
<gene>
    <name evidence="5" type="ORF">CTHT_0071330</name>
</gene>
<dbReference type="InterPro" id="IPR033647">
    <property type="entry name" value="Aar2_N"/>
</dbReference>
<dbReference type="Gene3D" id="2.60.34.20">
    <property type="match status" value="1"/>
</dbReference>
<dbReference type="CDD" id="cd13778">
    <property type="entry name" value="Aar2_C"/>
    <property type="match status" value="1"/>
</dbReference>
<feature type="domain" description="AAR2 N-terminal" evidence="4">
    <location>
        <begin position="2"/>
        <end position="145"/>
    </location>
</feature>
<proteinExistence type="inferred from homology"/>
<dbReference type="KEGG" id="cthr:CTHT_0071330"/>
<evidence type="ECO:0000256" key="1">
    <source>
        <dbReference type="ARBA" id="ARBA00006281"/>
    </source>
</evidence>
<dbReference type="InterPro" id="IPR007946">
    <property type="entry name" value="AAR2"/>
</dbReference>
<dbReference type="eggNOG" id="KOG3937">
    <property type="taxonomic scope" value="Eukaryota"/>
</dbReference>
<accession>G0SFM0</accession>
<dbReference type="EMBL" id="GL988047">
    <property type="protein sequence ID" value="EGS17785.1"/>
    <property type="molecule type" value="Genomic_DNA"/>
</dbReference>
<sequence>MHLPNDLIIGLDTIAMTTSKSLTGFRDIPPGAHFLWLQQPNGISRCGYWFITERHGTVRVKKWNRFHEVLAEPTAQEVRNIEASIETTYFSLQPYNIYEQQKQQKSPNTETIFNPSLVPQWARTQTLLWHTLTWAISTPFLECITGKKGVKEYLVDSTDCAKEIIKDSSHQEPIFSASKPLFNSTSSEFSFSFTQDFRDLQFLDAAGLADTKASVSDTTPRILAALNNGKSTTRDILAELQFTFITGTQLSNSACLDQWWSLVLKILLRAHALAVSHPMLARDLILTLHAQLYFTENYVGEASQARDSQDGKNKDVGATEPGSGRRNGPNADRLLYQYRPVNRLRLRHALAEYKRRLRTHGVILESNSDSGISATIIQQQEEERAALAHAWEELESWLWRCGWDLGRVEGERDAGRKEMEEFGRGNGFDGSKGKVMRQWPGDSEDEDEDGMPVVVELDENGREVGLVSFRD</sequence>
<dbReference type="STRING" id="759272.G0SFM0"/>
<dbReference type="CDD" id="cd13777">
    <property type="entry name" value="Aar2_N"/>
    <property type="match status" value="1"/>
</dbReference>
<dbReference type="Pfam" id="PF20981">
    <property type="entry name" value="AAR2_1st"/>
    <property type="match status" value="1"/>
</dbReference>
<dbReference type="Gene3D" id="1.25.40.550">
    <property type="entry name" value="Aar2, C-terminal domain-like"/>
    <property type="match status" value="1"/>
</dbReference>
<dbReference type="InterPro" id="IPR033648">
    <property type="entry name" value="AAR2_C"/>
</dbReference>
<evidence type="ECO:0000256" key="2">
    <source>
        <dbReference type="SAM" id="MobiDB-lite"/>
    </source>
</evidence>
<dbReference type="InterPro" id="IPR038516">
    <property type="entry name" value="AAR2_N_sf"/>
</dbReference>
<organism evidence="6">
    <name type="scientific">Chaetomium thermophilum (strain DSM 1495 / CBS 144.50 / IMI 039719)</name>
    <name type="common">Thermochaetoides thermophila</name>
    <dbReference type="NCBI Taxonomy" id="759272"/>
    <lineage>
        <taxon>Eukaryota</taxon>
        <taxon>Fungi</taxon>
        <taxon>Dikarya</taxon>
        <taxon>Ascomycota</taxon>
        <taxon>Pezizomycotina</taxon>
        <taxon>Sordariomycetes</taxon>
        <taxon>Sordariomycetidae</taxon>
        <taxon>Sordariales</taxon>
        <taxon>Chaetomiaceae</taxon>
        <taxon>Thermochaetoides</taxon>
    </lineage>
</organism>
<feature type="region of interest" description="Disordered" evidence="2">
    <location>
        <begin position="304"/>
        <end position="331"/>
    </location>
</feature>
<dbReference type="Pfam" id="PF05282">
    <property type="entry name" value="AAR2"/>
    <property type="match status" value="1"/>
</dbReference>